<evidence type="ECO:0000313" key="2">
    <source>
        <dbReference type="Proteomes" id="UP001174909"/>
    </source>
</evidence>
<comment type="caution">
    <text evidence="1">The sequence shown here is derived from an EMBL/GenBank/DDBJ whole genome shotgun (WGS) entry which is preliminary data.</text>
</comment>
<keyword evidence="2" id="KW-1185">Reference proteome</keyword>
<proteinExistence type="predicted"/>
<name>A0AA35VVY9_GEOBA</name>
<dbReference type="Proteomes" id="UP001174909">
    <property type="component" value="Unassembled WGS sequence"/>
</dbReference>
<reference evidence="1" key="1">
    <citation type="submission" date="2023-03" db="EMBL/GenBank/DDBJ databases">
        <authorList>
            <person name="Steffen K."/>
            <person name="Cardenas P."/>
        </authorList>
    </citation>
    <scope>NUCLEOTIDE SEQUENCE</scope>
</reference>
<protein>
    <submittedName>
        <fullName evidence="1">Uncharacterized protein</fullName>
    </submittedName>
</protein>
<accession>A0AA35VVY9</accession>
<dbReference type="EMBL" id="CASHTH010000225">
    <property type="protein sequence ID" value="CAI7994692.1"/>
    <property type="molecule type" value="Genomic_DNA"/>
</dbReference>
<gene>
    <name evidence="1" type="ORF">GBAR_LOCUS1533</name>
</gene>
<sequence length="64" mass="7514">MQSLTGRMFCPEERSREWEWHESSTTGPSLHCWMSVPVQSVYNRGGRHLPGCKGRWHHTTHHLT</sequence>
<dbReference type="AlphaFoldDB" id="A0AA35VVY9"/>
<evidence type="ECO:0000313" key="1">
    <source>
        <dbReference type="EMBL" id="CAI7994692.1"/>
    </source>
</evidence>
<organism evidence="1 2">
    <name type="scientific">Geodia barretti</name>
    <name type="common">Barrett's horny sponge</name>
    <dbReference type="NCBI Taxonomy" id="519541"/>
    <lineage>
        <taxon>Eukaryota</taxon>
        <taxon>Metazoa</taxon>
        <taxon>Porifera</taxon>
        <taxon>Demospongiae</taxon>
        <taxon>Heteroscleromorpha</taxon>
        <taxon>Tetractinellida</taxon>
        <taxon>Astrophorina</taxon>
        <taxon>Geodiidae</taxon>
        <taxon>Geodia</taxon>
    </lineage>
</organism>